<organism evidence="1 2">
    <name type="scientific">Escherichia albertii (strain TW07627)</name>
    <dbReference type="NCBI Taxonomy" id="502347"/>
    <lineage>
        <taxon>Bacteria</taxon>
        <taxon>Pseudomonadati</taxon>
        <taxon>Pseudomonadota</taxon>
        <taxon>Gammaproteobacteria</taxon>
        <taxon>Enterobacterales</taxon>
        <taxon>Enterobacteriaceae</taxon>
        <taxon>Escherichia</taxon>
    </lineage>
</organism>
<gene>
    <name evidence="1" type="ORF">ESCAB7627_2980</name>
</gene>
<accession>A0ABC9NM13</accession>
<reference evidence="1 2" key="1">
    <citation type="submission" date="2008-02" db="EMBL/GenBank/DDBJ databases">
        <title>Annotation of Escherichia albertii TW07627.</title>
        <authorList>
            <person name="Sutton G."/>
            <person name="Whittam T.S."/>
            <person name="Sebastian Y."/>
        </authorList>
    </citation>
    <scope>NUCLEOTIDE SEQUENCE [LARGE SCALE GENOMIC DNA]</scope>
    <source>
        <strain evidence="1 2">TW07627</strain>
    </source>
</reference>
<protein>
    <submittedName>
        <fullName evidence="1">Uncharacterized protein</fullName>
    </submittedName>
</protein>
<sequence length="39" mass="4230">MLSATRVISLSAIQEFLAKMTGTGTKKKTADPVHRITAR</sequence>
<dbReference type="AlphaFoldDB" id="A0ABC9NM13"/>
<dbReference type="Proteomes" id="UP000003042">
    <property type="component" value="Unassembled WGS sequence"/>
</dbReference>
<comment type="caution">
    <text evidence="1">The sequence shown here is derived from an EMBL/GenBank/DDBJ whole genome shotgun (WGS) entry which is preliminary data.</text>
</comment>
<evidence type="ECO:0000313" key="1">
    <source>
        <dbReference type="EMBL" id="EDS91280.1"/>
    </source>
</evidence>
<evidence type="ECO:0000313" key="2">
    <source>
        <dbReference type="Proteomes" id="UP000003042"/>
    </source>
</evidence>
<name>A0ABC9NM13_ESCAT</name>
<proteinExistence type="predicted"/>
<dbReference type="EMBL" id="ABKX01000007">
    <property type="protein sequence ID" value="EDS91280.1"/>
    <property type="molecule type" value="Genomic_DNA"/>
</dbReference>